<evidence type="ECO:0008006" key="17">
    <source>
        <dbReference type="Google" id="ProtNLM"/>
    </source>
</evidence>
<dbReference type="PROSITE" id="PS50894">
    <property type="entry name" value="HPT"/>
    <property type="match status" value="1"/>
</dbReference>
<evidence type="ECO:0000256" key="5">
    <source>
        <dbReference type="ARBA" id="ARBA00022741"/>
    </source>
</evidence>
<evidence type="ECO:0000256" key="7">
    <source>
        <dbReference type="ARBA" id="ARBA00022989"/>
    </source>
</evidence>
<evidence type="ECO:0000256" key="9">
    <source>
        <dbReference type="ARBA" id="ARBA00023136"/>
    </source>
</evidence>
<dbReference type="SUPFAM" id="SSF47226">
    <property type="entry name" value="Histidine-containing phosphotransfer domain, HPT domain"/>
    <property type="match status" value="1"/>
</dbReference>
<keyword evidence="6" id="KW-0067">ATP-binding</keyword>
<feature type="modified residue" description="Phosphohistidine" evidence="10">
    <location>
        <position position="566"/>
    </location>
</feature>
<dbReference type="InterPro" id="IPR036641">
    <property type="entry name" value="HPT_dom_sf"/>
</dbReference>
<keyword evidence="9" id="KW-0472">Membrane</keyword>
<evidence type="ECO:0000259" key="14">
    <source>
        <dbReference type="PROSITE" id="PS50894"/>
    </source>
</evidence>
<evidence type="ECO:0000313" key="16">
    <source>
        <dbReference type="Proteomes" id="UP000194798"/>
    </source>
</evidence>
<feature type="domain" description="PAC" evidence="13">
    <location>
        <begin position="122"/>
        <end position="174"/>
    </location>
</feature>
<keyword evidence="8" id="KW-0902">Two-component regulatory system</keyword>
<dbReference type="SMART" id="SM00448">
    <property type="entry name" value="REC"/>
    <property type="match status" value="1"/>
</dbReference>
<dbReference type="InterPro" id="IPR011006">
    <property type="entry name" value="CheY-like_superfamily"/>
</dbReference>
<dbReference type="GO" id="GO:0071474">
    <property type="term" value="P:cellular hyperosmotic response"/>
    <property type="evidence" value="ECO:0007669"/>
    <property type="project" value="TreeGrafter"/>
</dbReference>
<dbReference type="InterPro" id="IPR029016">
    <property type="entry name" value="GAF-like_dom_sf"/>
</dbReference>
<dbReference type="PROSITE" id="PS50113">
    <property type="entry name" value="PAC"/>
    <property type="match status" value="1"/>
</dbReference>
<evidence type="ECO:0000259" key="13">
    <source>
        <dbReference type="PROSITE" id="PS50113"/>
    </source>
</evidence>
<keyword evidence="7" id="KW-1133">Transmembrane helix</keyword>
<dbReference type="Pfam" id="PF00072">
    <property type="entry name" value="Response_reg"/>
    <property type="match status" value="1"/>
</dbReference>
<dbReference type="PROSITE" id="PS50110">
    <property type="entry name" value="RESPONSE_REGULATORY"/>
    <property type="match status" value="1"/>
</dbReference>
<accession>A0A251X4W8</accession>
<dbReference type="CDD" id="cd00130">
    <property type="entry name" value="PAS"/>
    <property type="match status" value="1"/>
</dbReference>
<dbReference type="EMBL" id="MSLT01000023">
    <property type="protein sequence ID" value="OUD12148.1"/>
    <property type="molecule type" value="Genomic_DNA"/>
</dbReference>
<keyword evidence="16" id="KW-1185">Reference proteome</keyword>
<dbReference type="Gene3D" id="3.30.450.40">
    <property type="match status" value="1"/>
</dbReference>
<dbReference type="InterPro" id="IPR001789">
    <property type="entry name" value="Sig_transdc_resp-reg_receiver"/>
</dbReference>
<dbReference type="GO" id="GO:0005524">
    <property type="term" value="F:ATP binding"/>
    <property type="evidence" value="ECO:0007669"/>
    <property type="project" value="UniProtKB-KW"/>
</dbReference>
<dbReference type="PANTHER" id="PTHR45339:SF1">
    <property type="entry name" value="HYBRID SIGNAL TRANSDUCTION HISTIDINE KINASE J"/>
    <property type="match status" value="1"/>
</dbReference>
<dbReference type="GO" id="GO:0004673">
    <property type="term" value="F:protein histidine kinase activity"/>
    <property type="evidence" value="ECO:0007669"/>
    <property type="project" value="TreeGrafter"/>
</dbReference>
<evidence type="ECO:0000256" key="11">
    <source>
        <dbReference type="PROSITE-ProRule" id="PRU00169"/>
    </source>
</evidence>
<dbReference type="InterPro" id="IPR035965">
    <property type="entry name" value="PAS-like_dom_sf"/>
</dbReference>
<comment type="subcellular location">
    <subcellularLocation>
        <location evidence="1">Cell membrane</location>
        <topology evidence="1">Multi-pass membrane protein</topology>
    </subcellularLocation>
</comment>
<dbReference type="Pfam" id="PF01627">
    <property type="entry name" value="Hpt"/>
    <property type="match status" value="1"/>
</dbReference>
<comment type="caution">
    <text evidence="15">The sequence shown here is derived from an EMBL/GenBank/DDBJ whole genome shotgun (WGS) entry which is preliminary data.</text>
</comment>
<dbReference type="SUPFAM" id="SSF55785">
    <property type="entry name" value="PYP-like sensor domain (PAS domain)"/>
    <property type="match status" value="1"/>
</dbReference>
<reference evidence="15 16" key="1">
    <citation type="submission" date="2016-12" db="EMBL/GenBank/DDBJ databases">
        <title>Thioflexothrix psekupsii D3 genome sequencing and assembly.</title>
        <authorList>
            <person name="Fomenkov A."/>
            <person name="Vincze T."/>
            <person name="Grabovich M."/>
            <person name="Anton B.P."/>
            <person name="Dubinina G."/>
            <person name="Orlova M."/>
            <person name="Belousova E."/>
            <person name="Roberts R.J."/>
        </authorList>
    </citation>
    <scope>NUCLEOTIDE SEQUENCE [LARGE SCALE GENOMIC DNA]</scope>
    <source>
        <strain evidence="15">D3</strain>
    </source>
</reference>
<protein>
    <recommendedName>
        <fullName evidence="17">Response regulatory domain-containing protein</fullName>
    </recommendedName>
</protein>
<dbReference type="Pfam" id="PF08447">
    <property type="entry name" value="PAS_3"/>
    <property type="match status" value="1"/>
</dbReference>
<evidence type="ECO:0000313" key="15">
    <source>
        <dbReference type="EMBL" id="OUD12148.1"/>
    </source>
</evidence>
<dbReference type="InterPro" id="IPR000700">
    <property type="entry name" value="PAS-assoc_C"/>
</dbReference>
<dbReference type="InterPro" id="IPR008207">
    <property type="entry name" value="Sig_transdc_His_kin_Hpt_dom"/>
</dbReference>
<evidence type="ECO:0000256" key="4">
    <source>
        <dbReference type="ARBA" id="ARBA00022692"/>
    </source>
</evidence>
<evidence type="ECO:0000256" key="8">
    <source>
        <dbReference type="ARBA" id="ARBA00023012"/>
    </source>
</evidence>
<organism evidence="15 16">
    <name type="scientific">Thioflexithrix psekupsensis</name>
    <dbReference type="NCBI Taxonomy" id="1570016"/>
    <lineage>
        <taxon>Bacteria</taxon>
        <taxon>Pseudomonadati</taxon>
        <taxon>Pseudomonadota</taxon>
        <taxon>Gammaproteobacteria</taxon>
        <taxon>Thiotrichales</taxon>
        <taxon>Thioflexithrix</taxon>
    </lineage>
</organism>
<evidence type="ECO:0000256" key="1">
    <source>
        <dbReference type="ARBA" id="ARBA00004651"/>
    </source>
</evidence>
<evidence type="ECO:0000256" key="10">
    <source>
        <dbReference type="PROSITE-ProRule" id="PRU00110"/>
    </source>
</evidence>
<dbReference type="PANTHER" id="PTHR45339">
    <property type="entry name" value="HYBRID SIGNAL TRANSDUCTION HISTIDINE KINASE J"/>
    <property type="match status" value="1"/>
</dbReference>
<dbReference type="InterPro" id="IPR001610">
    <property type="entry name" value="PAC"/>
</dbReference>
<name>A0A251X4W8_9GAMM</name>
<dbReference type="SUPFAM" id="SSF55781">
    <property type="entry name" value="GAF domain-like"/>
    <property type="match status" value="1"/>
</dbReference>
<dbReference type="AlphaFoldDB" id="A0A251X4W8"/>
<keyword evidence="3 11" id="KW-0597">Phosphoprotein</keyword>
<evidence type="ECO:0000256" key="6">
    <source>
        <dbReference type="ARBA" id="ARBA00022840"/>
    </source>
</evidence>
<dbReference type="CDD" id="cd17546">
    <property type="entry name" value="REC_hyHK_CKI1_RcsC-like"/>
    <property type="match status" value="1"/>
</dbReference>
<dbReference type="SMART" id="SM00086">
    <property type="entry name" value="PAC"/>
    <property type="match status" value="1"/>
</dbReference>
<dbReference type="InterPro" id="IPR013655">
    <property type="entry name" value="PAS_fold_3"/>
</dbReference>
<dbReference type="Gene3D" id="1.20.120.160">
    <property type="entry name" value="HPT domain"/>
    <property type="match status" value="1"/>
</dbReference>
<feature type="domain" description="Response regulatory" evidence="12">
    <location>
        <begin position="364"/>
        <end position="483"/>
    </location>
</feature>
<dbReference type="GO" id="GO:0005886">
    <property type="term" value="C:plasma membrane"/>
    <property type="evidence" value="ECO:0007669"/>
    <property type="project" value="UniProtKB-SubCell"/>
</dbReference>
<keyword evidence="2" id="KW-1003">Cell membrane</keyword>
<evidence type="ECO:0000256" key="2">
    <source>
        <dbReference type="ARBA" id="ARBA00022475"/>
    </source>
</evidence>
<dbReference type="Gene3D" id="3.30.450.20">
    <property type="entry name" value="PAS domain"/>
    <property type="match status" value="1"/>
</dbReference>
<proteinExistence type="predicted"/>
<keyword evidence="4" id="KW-0812">Transmembrane</keyword>
<keyword evidence="5" id="KW-0547">Nucleotide-binding</keyword>
<dbReference type="SUPFAM" id="SSF52172">
    <property type="entry name" value="CheY-like"/>
    <property type="match status" value="1"/>
</dbReference>
<dbReference type="Proteomes" id="UP000194798">
    <property type="component" value="Unassembled WGS sequence"/>
</dbReference>
<dbReference type="GO" id="GO:0000160">
    <property type="term" value="P:phosphorelay signal transduction system"/>
    <property type="evidence" value="ECO:0007669"/>
    <property type="project" value="UniProtKB-KW"/>
</dbReference>
<dbReference type="Gene3D" id="3.40.50.2300">
    <property type="match status" value="1"/>
</dbReference>
<gene>
    <name evidence="15" type="ORF">TPSD3_13555</name>
</gene>
<evidence type="ECO:0000256" key="3">
    <source>
        <dbReference type="ARBA" id="ARBA00022553"/>
    </source>
</evidence>
<feature type="domain" description="HPt" evidence="14">
    <location>
        <begin position="527"/>
        <end position="622"/>
    </location>
</feature>
<sequence>MRRAINSLTVAVQQTLPQGKGYRSPELPHEWSSLQQALQECFQQVYHTEQQQRQHHVWLQHAIDSTSSVLWRWDGQEDLVFLPSEYMMPPCFSLWLQRIHSEDRPRVAEGLRRQWTEPPVPFQFTYRIQNLKGEWRWHQLSGLAQRNSAGETQCFIGLYRDTTDEQSLDRAVRTLAQTLPLKITDYAQTLLYALCELHHASQGIIILFSSSSSEQAVAWVVWRDGQLQSDSNFSPATFTLEQSPYAQTLKQGSLLINQHLLGHYPRVPPFDNVPLHSYLGSLLIAPQNDRLLGIIAVLGVHPLHVEKSARHLFSRYARRLAFELARLSADQFDGLLGVERNNVRLPPSRLPAETPSNPPRKMGDVLVVDDSPINQDMVASMLKRLHYHCDTANNGLNALQFLQQHHYDVVLMDCEMPEMDGYTATRQWRAYEQAHQLARTPIIALTANALAEHRQVCVDAGMDGFLTKPLRFKVLRDTLAHWTESSMSDSPLSPDCLSESRPAEEATPCKQLPVLEHSVLQNLQKIMGVDLYPLLQQFIYTLPAQVVELNDLFAHAQWEMLARKAHRLRGESLQIGAMRIGQLCQFIELEAKSSSISPESLSILLPQLSTELTAFTTAISEVLPHD</sequence>
<dbReference type="InterPro" id="IPR000014">
    <property type="entry name" value="PAS"/>
</dbReference>
<feature type="modified residue" description="4-aspartylphosphate" evidence="11">
    <location>
        <position position="413"/>
    </location>
</feature>
<evidence type="ECO:0000259" key="12">
    <source>
        <dbReference type="PROSITE" id="PS50110"/>
    </source>
</evidence>